<evidence type="ECO:0000256" key="3">
    <source>
        <dbReference type="ARBA" id="ARBA00022679"/>
    </source>
</evidence>
<evidence type="ECO:0000313" key="17">
    <source>
        <dbReference type="Proteomes" id="UP000231426"/>
    </source>
</evidence>
<dbReference type="Gene3D" id="3.90.580.10">
    <property type="entry name" value="Zinc finger, CHC2-type domain"/>
    <property type="match status" value="1"/>
</dbReference>
<evidence type="ECO:0000256" key="11">
    <source>
        <dbReference type="ARBA" id="ARBA00023163"/>
    </source>
</evidence>
<dbReference type="GO" id="GO:0005737">
    <property type="term" value="C:cytoplasm"/>
    <property type="evidence" value="ECO:0007669"/>
    <property type="project" value="TreeGrafter"/>
</dbReference>
<feature type="zinc finger region" description="CHC2-type" evidence="12 14">
    <location>
        <begin position="34"/>
        <end position="58"/>
    </location>
</feature>
<dbReference type="SUPFAM" id="SSF56731">
    <property type="entry name" value="DNA primase core"/>
    <property type="match status" value="1"/>
</dbReference>
<dbReference type="FunFam" id="3.90.580.10:FF:000001">
    <property type="entry name" value="DNA primase"/>
    <property type="match status" value="1"/>
</dbReference>
<dbReference type="GO" id="GO:1990077">
    <property type="term" value="C:primosome complex"/>
    <property type="evidence" value="ECO:0007669"/>
    <property type="project" value="UniProtKB-KW"/>
</dbReference>
<evidence type="ECO:0000256" key="2">
    <source>
        <dbReference type="ARBA" id="ARBA00022515"/>
    </source>
</evidence>
<dbReference type="PIRSF" id="PIRSF002811">
    <property type="entry name" value="DnaG"/>
    <property type="match status" value="1"/>
</dbReference>
<evidence type="ECO:0000256" key="4">
    <source>
        <dbReference type="ARBA" id="ARBA00022695"/>
    </source>
</evidence>
<comment type="function">
    <text evidence="12 13">RNA polymerase that catalyzes the synthesis of short RNA molecules used as primers for DNA polymerase during DNA replication.</text>
</comment>
<dbReference type="SMART" id="SM00493">
    <property type="entry name" value="TOPRIM"/>
    <property type="match status" value="1"/>
</dbReference>
<dbReference type="Gene3D" id="1.10.860.10">
    <property type="entry name" value="DNAb Helicase, Chain A"/>
    <property type="match status" value="1"/>
</dbReference>
<gene>
    <name evidence="12" type="primary">dnaG</name>
    <name evidence="16" type="ORF">COU29_04435</name>
</gene>
<keyword evidence="5 12" id="KW-0235">DNA replication</keyword>
<evidence type="ECO:0000256" key="5">
    <source>
        <dbReference type="ARBA" id="ARBA00022705"/>
    </source>
</evidence>
<comment type="caution">
    <text evidence="16">The sequence shown here is derived from an EMBL/GenBank/DDBJ whole genome shotgun (WGS) entry which is preliminary data.</text>
</comment>
<dbReference type="Pfam" id="PF01807">
    <property type="entry name" value="Zn_ribbon_DnaG"/>
    <property type="match status" value="1"/>
</dbReference>
<keyword evidence="2 12" id="KW-0639">Primosome</keyword>
<sequence>MSDIQTIKDKIDIVQLLQEYLPLKKAGANWRANCPFHHEKTPSFMVHKEKQIWHCFGCGKGGDIFTFIQETEGIDFAEALKILAERAGVKLETSHQSEISKSQKNRLLEVNAKAAYFFHNFLMDMPAAKMAREYLVDKRKLQEQTIKDWQIGFIPEQWDLLTQYLIKKGFGIDDLIASGLVIKNAERKSNYDRFRGRIMFPIADVYGNIVGFTGRILVEKENSGGKYVNTPQTMVYDKSRVIYGLNKAKAEIKAKDLAIVVEGQMDVIACHEAGMTNVVAASGTALTEGQIRLLKRYTTNVAMAFDADMAGQTAAKRGIDVALTEGMNIKVIQIPKDKGKDADECLKQNPKVWFDAVENAKGIMDWYFEITLIGSDLTNPKKKQSVAEILLVEINKIPHSVERDEWIKKLADRLGVEEIALRETSAKIKKNNFKGIVIKKPAVETAVEMPTGRLFMDLNKLWALILKFPEIFNTINHELQKEYFLSAPFFELYESCQKQYNSNDKVNPAELPVLKTDKNENWRDILQMQAECDYPDYNRVEAEKEARKILLDIKKNWIKNQREELNQQLKKEQDKDKQNAILKKIMELS</sequence>
<keyword evidence="4 12" id="KW-0548">Nucleotidyltransferase</keyword>
<dbReference type="SUPFAM" id="SSF57783">
    <property type="entry name" value="Zinc beta-ribbon"/>
    <property type="match status" value="1"/>
</dbReference>
<dbReference type="GO" id="GO:0003899">
    <property type="term" value="F:DNA-directed RNA polymerase activity"/>
    <property type="evidence" value="ECO:0007669"/>
    <property type="project" value="UniProtKB-UniRule"/>
</dbReference>
<comment type="catalytic activity">
    <reaction evidence="12">
        <text>ssDNA + n NTP = ssDNA/pppN(pN)n-1 hybrid + (n-1) diphosphate.</text>
        <dbReference type="EC" id="2.7.7.101"/>
    </reaction>
</comment>
<evidence type="ECO:0000259" key="15">
    <source>
        <dbReference type="PROSITE" id="PS50880"/>
    </source>
</evidence>
<dbReference type="InterPro" id="IPR034151">
    <property type="entry name" value="TOPRIM_DnaG_bac"/>
</dbReference>
<evidence type="ECO:0000256" key="13">
    <source>
        <dbReference type="PIRNR" id="PIRNR002811"/>
    </source>
</evidence>
<dbReference type="GO" id="GO:0003677">
    <property type="term" value="F:DNA binding"/>
    <property type="evidence" value="ECO:0007669"/>
    <property type="project" value="UniProtKB-KW"/>
</dbReference>
<dbReference type="CDD" id="cd03364">
    <property type="entry name" value="TOPRIM_DnaG_primases"/>
    <property type="match status" value="1"/>
</dbReference>
<dbReference type="HAMAP" id="MF_00974">
    <property type="entry name" value="DNA_primase_DnaG"/>
    <property type="match status" value="1"/>
</dbReference>
<keyword evidence="1 12" id="KW-0240">DNA-directed RNA polymerase</keyword>
<protein>
    <recommendedName>
        <fullName evidence="12 13">DNA primase</fullName>
        <ecNumber evidence="12">2.7.7.101</ecNumber>
    </recommendedName>
</protein>
<dbReference type="InterPro" id="IPR019475">
    <property type="entry name" value="DNA_primase_DnaB-bd"/>
</dbReference>
<comment type="cofactor">
    <cofactor evidence="12 13 14">
        <name>Zn(2+)</name>
        <dbReference type="ChEBI" id="CHEBI:29105"/>
    </cofactor>
    <text evidence="12 13 14">Binds 1 zinc ion per monomer.</text>
</comment>
<dbReference type="Proteomes" id="UP000231426">
    <property type="component" value="Unassembled WGS sequence"/>
</dbReference>
<keyword evidence="7 12" id="KW-0863">Zinc-finger</keyword>
<organism evidence="16 17">
    <name type="scientific">Candidatus Magasanikbacteria bacterium CG10_big_fil_rev_8_21_14_0_10_36_32</name>
    <dbReference type="NCBI Taxonomy" id="1974646"/>
    <lineage>
        <taxon>Bacteria</taxon>
        <taxon>Candidatus Magasanikiibacteriota</taxon>
    </lineage>
</organism>
<dbReference type="EMBL" id="PFBV01000006">
    <property type="protein sequence ID" value="PIT88023.1"/>
    <property type="molecule type" value="Genomic_DNA"/>
</dbReference>
<proteinExistence type="inferred from homology"/>
<dbReference type="InterPro" id="IPR006295">
    <property type="entry name" value="DNA_primase_DnaG"/>
</dbReference>
<dbReference type="PROSITE" id="PS50880">
    <property type="entry name" value="TOPRIM"/>
    <property type="match status" value="1"/>
</dbReference>
<evidence type="ECO:0000313" key="16">
    <source>
        <dbReference type="EMBL" id="PIT88023.1"/>
    </source>
</evidence>
<keyword evidence="10 12" id="KW-0238">DNA-binding</keyword>
<dbReference type="Pfam" id="PF13155">
    <property type="entry name" value="Toprim_2"/>
    <property type="match status" value="1"/>
</dbReference>
<evidence type="ECO:0000256" key="8">
    <source>
        <dbReference type="ARBA" id="ARBA00022833"/>
    </source>
</evidence>
<dbReference type="Pfam" id="PF10410">
    <property type="entry name" value="DnaB_bind"/>
    <property type="match status" value="1"/>
</dbReference>
<reference evidence="17" key="1">
    <citation type="submission" date="2017-09" db="EMBL/GenBank/DDBJ databases">
        <title>Depth-based differentiation of microbial function through sediment-hosted aquifers and enrichment of novel symbionts in the deep terrestrial subsurface.</title>
        <authorList>
            <person name="Probst A.J."/>
            <person name="Ladd B."/>
            <person name="Jarett J.K."/>
            <person name="Geller-Mcgrath D.E."/>
            <person name="Sieber C.M.K."/>
            <person name="Emerson J.B."/>
            <person name="Anantharaman K."/>
            <person name="Thomas B.C."/>
            <person name="Malmstrom R."/>
            <person name="Stieglmeier M."/>
            <person name="Klingl A."/>
            <person name="Woyke T."/>
            <person name="Ryan C.M."/>
            <person name="Banfield J.F."/>
        </authorList>
    </citation>
    <scope>NUCLEOTIDE SEQUENCE [LARGE SCALE GENOMIC DNA]</scope>
</reference>
<keyword evidence="3 12" id="KW-0808">Transferase</keyword>
<evidence type="ECO:0000256" key="6">
    <source>
        <dbReference type="ARBA" id="ARBA00022723"/>
    </source>
</evidence>
<keyword evidence="11 12" id="KW-0804">Transcription</keyword>
<evidence type="ECO:0000256" key="1">
    <source>
        <dbReference type="ARBA" id="ARBA00022478"/>
    </source>
</evidence>
<comment type="subunit">
    <text evidence="12">Monomer. Interacts with DnaB.</text>
</comment>
<evidence type="ECO:0000256" key="12">
    <source>
        <dbReference type="HAMAP-Rule" id="MF_00974"/>
    </source>
</evidence>
<dbReference type="Pfam" id="PF08275">
    <property type="entry name" value="DNAG_N"/>
    <property type="match status" value="1"/>
</dbReference>
<keyword evidence="6 12" id="KW-0479">Metal-binding</keyword>
<keyword evidence="8 12" id="KW-0862">Zinc</keyword>
<dbReference type="InterPro" id="IPR030846">
    <property type="entry name" value="DnaG_bac"/>
</dbReference>
<dbReference type="AlphaFoldDB" id="A0A2M6W5H7"/>
<evidence type="ECO:0000256" key="9">
    <source>
        <dbReference type="ARBA" id="ARBA00022842"/>
    </source>
</evidence>
<dbReference type="InterPro" id="IPR006171">
    <property type="entry name" value="TOPRIM_dom"/>
</dbReference>
<dbReference type="PANTHER" id="PTHR30313:SF2">
    <property type="entry name" value="DNA PRIMASE"/>
    <property type="match status" value="1"/>
</dbReference>
<dbReference type="GO" id="GO:0006269">
    <property type="term" value="P:DNA replication, synthesis of primer"/>
    <property type="evidence" value="ECO:0007669"/>
    <property type="project" value="UniProtKB-UniRule"/>
</dbReference>
<comment type="domain">
    <text evidence="12">Contains an N-terminal zinc-binding domain, a central core domain that contains the primase activity, and a C-terminal DnaB-binding domain.</text>
</comment>
<comment type="similarity">
    <text evidence="12 13">Belongs to the DnaG primase family.</text>
</comment>
<dbReference type="InterPro" id="IPR036977">
    <property type="entry name" value="DNA_primase_Znf_CHC2"/>
</dbReference>
<dbReference type="GO" id="GO:0000428">
    <property type="term" value="C:DNA-directed RNA polymerase complex"/>
    <property type="evidence" value="ECO:0007669"/>
    <property type="project" value="UniProtKB-KW"/>
</dbReference>
<dbReference type="PANTHER" id="PTHR30313">
    <property type="entry name" value="DNA PRIMASE"/>
    <property type="match status" value="1"/>
</dbReference>
<dbReference type="Gene3D" id="3.90.980.10">
    <property type="entry name" value="DNA primase, catalytic core, N-terminal domain"/>
    <property type="match status" value="1"/>
</dbReference>
<accession>A0A2M6W5H7</accession>
<dbReference type="GO" id="GO:0008270">
    <property type="term" value="F:zinc ion binding"/>
    <property type="evidence" value="ECO:0007669"/>
    <property type="project" value="UniProtKB-UniRule"/>
</dbReference>
<evidence type="ECO:0000256" key="7">
    <source>
        <dbReference type="ARBA" id="ARBA00022771"/>
    </source>
</evidence>
<dbReference type="Gene3D" id="3.40.1360.10">
    <property type="match status" value="1"/>
</dbReference>
<dbReference type="InterPro" id="IPR002694">
    <property type="entry name" value="Znf_CHC2"/>
</dbReference>
<keyword evidence="9" id="KW-0460">Magnesium</keyword>
<dbReference type="InterPro" id="IPR037068">
    <property type="entry name" value="DNA_primase_core_N_sf"/>
</dbReference>
<evidence type="ECO:0000256" key="10">
    <source>
        <dbReference type="ARBA" id="ARBA00023125"/>
    </source>
</evidence>
<dbReference type="InterPro" id="IPR013264">
    <property type="entry name" value="DNAG_N"/>
</dbReference>
<dbReference type="InterPro" id="IPR050219">
    <property type="entry name" value="DnaG_primase"/>
</dbReference>
<dbReference type="NCBIfam" id="TIGR01391">
    <property type="entry name" value="dnaG"/>
    <property type="match status" value="1"/>
</dbReference>
<dbReference type="SMART" id="SM00400">
    <property type="entry name" value="ZnF_CHCC"/>
    <property type="match status" value="1"/>
</dbReference>
<name>A0A2M6W5H7_9BACT</name>
<dbReference type="EC" id="2.7.7.101" evidence="12"/>
<evidence type="ECO:0000256" key="14">
    <source>
        <dbReference type="PIRSR" id="PIRSR002811-1"/>
    </source>
</evidence>
<feature type="domain" description="Toprim" evidence="15">
    <location>
        <begin position="256"/>
        <end position="337"/>
    </location>
</feature>
<dbReference type="InterPro" id="IPR016136">
    <property type="entry name" value="DNA_helicase_N/primase_C"/>
</dbReference>